<evidence type="ECO:0000256" key="8">
    <source>
        <dbReference type="ARBA" id="ARBA00022475"/>
    </source>
</evidence>
<dbReference type="InterPro" id="IPR023346">
    <property type="entry name" value="Lysozyme-like_dom_sf"/>
</dbReference>
<evidence type="ECO:0000256" key="20">
    <source>
        <dbReference type="ARBA" id="ARBA00032454"/>
    </source>
</evidence>
<evidence type="ECO:0000256" key="1">
    <source>
        <dbReference type="ARBA" id="ARBA00002624"/>
    </source>
</evidence>
<evidence type="ECO:0000313" key="29">
    <source>
        <dbReference type="EMBL" id="VGM95519.1"/>
    </source>
</evidence>
<evidence type="ECO:0000259" key="28">
    <source>
        <dbReference type="Pfam" id="PF14814"/>
    </source>
</evidence>
<dbReference type="GO" id="GO:0005886">
    <property type="term" value="C:plasma membrane"/>
    <property type="evidence" value="ECO:0007669"/>
    <property type="project" value="UniProtKB-SubCell"/>
</dbReference>
<evidence type="ECO:0000256" key="19">
    <source>
        <dbReference type="ARBA" id="ARBA00023316"/>
    </source>
</evidence>
<dbReference type="GO" id="GO:0071555">
    <property type="term" value="P:cell wall organization"/>
    <property type="evidence" value="ECO:0007669"/>
    <property type="project" value="UniProtKB-KW"/>
</dbReference>
<dbReference type="InterPro" id="IPR036950">
    <property type="entry name" value="PBP_transglycosylase"/>
</dbReference>
<evidence type="ECO:0000256" key="22">
    <source>
        <dbReference type="ARBA" id="ARBA00044770"/>
    </source>
</evidence>
<dbReference type="GO" id="GO:0009252">
    <property type="term" value="P:peptidoglycan biosynthetic process"/>
    <property type="evidence" value="ECO:0007669"/>
    <property type="project" value="UniProtKB-KW"/>
</dbReference>
<evidence type="ECO:0000256" key="13">
    <source>
        <dbReference type="ARBA" id="ARBA00022801"/>
    </source>
</evidence>
<feature type="domain" description="Glycosyl transferase family 51" evidence="27">
    <location>
        <begin position="165"/>
        <end position="340"/>
    </location>
</feature>
<proteinExistence type="inferred from homology"/>
<dbReference type="PANTHER" id="PTHR32282:SF11">
    <property type="entry name" value="PENICILLIN-BINDING PROTEIN 1B"/>
    <property type="match status" value="1"/>
</dbReference>
<keyword evidence="26" id="KW-0812">Transmembrane</keyword>
<dbReference type="Pfam" id="PF00912">
    <property type="entry name" value="Transgly"/>
    <property type="match status" value="1"/>
</dbReference>
<keyword evidence="15" id="KW-0573">Peptidoglycan synthesis</keyword>
<dbReference type="Pfam" id="PF14814">
    <property type="entry name" value="UB2H"/>
    <property type="match status" value="1"/>
</dbReference>
<organism evidence="29">
    <name type="scientific">uncultured Avibacterium sp</name>
    <dbReference type="NCBI Taxonomy" id="1936169"/>
    <lineage>
        <taxon>Bacteria</taxon>
        <taxon>Pseudomonadati</taxon>
        <taxon>Pseudomonadota</taxon>
        <taxon>Gammaproteobacteria</taxon>
        <taxon>Pasteurellales</taxon>
        <taxon>Pasteurellaceae</taxon>
        <taxon>Avibacterium</taxon>
        <taxon>environmental samples</taxon>
    </lineage>
</organism>
<evidence type="ECO:0000256" key="18">
    <source>
        <dbReference type="ARBA" id="ARBA00023268"/>
    </source>
</evidence>
<dbReference type="Gene3D" id="3.30.2060.10">
    <property type="entry name" value="Penicillin-binding protein 1b domain"/>
    <property type="match status" value="1"/>
</dbReference>
<keyword evidence="12" id="KW-0808">Transferase</keyword>
<accession>A0A486XAW6</accession>
<evidence type="ECO:0000256" key="23">
    <source>
        <dbReference type="ARBA" id="ARBA00049902"/>
    </source>
</evidence>
<feature type="domain" description="Bifunctional transglycosylase second" evidence="28">
    <location>
        <begin position="81"/>
        <end position="158"/>
    </location>
</feature>
<evidence type="ECO:0000256" key="5">
    <source>
        <dbReference type="ARBA" id="ARBA00007739"/>
    </source>
</evidence>
<dbReference type="Gene3D" id="3.40.710.10">
    <property type="entry name" value="DD-peptidase/beta-lactamase superfamily"/>
    <property type="match status" value="1"/>
</dbReference>
<dbReference type="InterPro" id="IPR050396">
    <property type="entry name" value="Glycosyltr_51/Transpeptidase"/>
</dbReference>
<keyword evidence="14" id="KW-0133">Cell shape</keyword>
<evidence type="ECO:0000256" key="24">
    <source>
        <dbReference type="ARBA" id="ARBA00060592"/>
    </source>
</evidence>
<keyword evidence="11" id="KW-0328">Glycosyltransferase</keyword>
<feature type="transmembrane region" description="Helical" evidence="26">
    <location>
        <begin position="31"/>
        <end position="49"/>
    </location>
</feature>
<dbReference type="EMBL" id="CAAHDN010000013">
    <property type="protein sequence ID" value="VGM95519.1"/>
    <property type="molecule type" value="Genomic_DNA"/>
</dbReference>
<comment type="catalytic activity">
    <reaction evidence="23">
        <text>[GlcNAc-(1-&gt;4)-Mur2Ac(oyl-L-Ala-gamma-D-Glu-L-Lys-D-Ala-D-Ala)](n)-di-trans,octa-cis-undecaprenyl diphosphate + beta-D-GlcNAc-(1-&gt;4)-Mur2Ac(oyl-L-Ala-gamma-D-Glu-L-Lys-D-Ala-D-Ala)-di-trans,octa-cis-undecaprenyl diphosphate = [GlcNAc-(1-&gt;4)-Mur2Ac(oyl-L-Ala-gamma-D-Glu-L-Lys-D-Ala-D-Ala)](n+1)-di-trans,octa-cis-undecaprenyl diphosphate + di-trans,octa-cis-undecaprenyl diphosphate + H(+)</text>
        <dbReference type="Rhea" id="RHEA:23708"/>
        <dbReference type="Rhea" id="RHEA-COMP:9602"/>
        <dbReference type="Rhea" id="RHEA-COMP:9603"/>
        <dbReference type="ChEBI" id="CHEBI:15378"/>
        <dbReference type="ChEBI" id="CHEBI:58405"/>
        <dbReference type="ChEBI" id="CHEBI:60033"/>
        <dbReference type="ChEBI" id="CHEBI:78435"/>
        <dbReference type="EC" id="2.4.99.28"/>
    </reaction>
</comment>
<dbReference type="InterPro" id="IPR001264">
    <property type="entry name" value="Glyco_trans_51"/>
</dbReference>
<comment type="similarity">
    <text evidence="5">In the N-terminal section; belongs to the glycosyltransferase 51 family.</text>
</comment>
<evidence type="ECO:0000256" key="4">
    <source>
        <dbReference type="ARBA" id="ARBA00007090"/>
    </source>
</evidence>
<evidence type="ECO:0000259" key="27">
    <source>
        <dbReference type="Pfam" id="PF00912"/>
    </source>
</evidence>
<dbReference type="GO" id="GO:0006508">
    <property type="term" value="P:proteolysis"/>
    <property type="evidence" value="ECO:0007669"/>
    <property type="project" value="UniProtKB-KW"/>
</dbReference>
<name>A0A486XAW6_9PAST</name>
<feature type="compositionally biased region" description="Polar residues" evidence="25">
    <location>
        <begin position="1"/>
        <end position="20"/>
    </location>
</feature>
<comment type="catalytic activity">
    <reaction evidence="21">
        <text>Preferential cleavage: (Ac)2-L-Lys-D-Ala-|-D-Ala. Also transpeptidation of peptidyl-alanyl moieties that are N-acyl substituents of D-alanine.</text>
        <dbReference type="EC" id="3.4.16.4"/>
    </reaction>
</comment>
<keyword evidence="8" id="KW-1003">Cell membrane</keyword>
<keyword evidence="16 26" id="KW-0472">Membrane</keyword>
<dbReference type="SUPFAM" id="SSF53955">
    <property type="entry name" value="Lysozyme-like"/>
    <property type="match status" value="1"/>
</dbReference>
<evidence type="ECO:0000256" key="17">
    <source>
        <dbReference type="ARBA" id="ARBA00023251"/>
    </source>
</evidence>
<evidence type="ECO:0000256" key="6">
    <source>
        <dbReference type="ARBA" id="ARBA00012448"/>
    </source>
</evidence>
<keyword evidence="13" id="KW-0378">Hydrolase</keyword>
<dbReference type="GO" id="GO:0009002">
    <property type="term" value="F:serine-type D-Ala-D-Ala carboxypeptidase activity"/>
    <property type="evidence" value="ECO:0007669"/>
    <property type="project" value="UniProtKB-EC"/>
</dbReference>
<dbReference type="InterPro" id="IPR012338">
    <property type="entry name" value="Beta-lactam/transpept-like"/>
</dbReference>
<comment type="similarity">
    <text evidence="4">In the C-terminal section; belongs to the transpeptidase family.</text>
</comment>
<dbReference type="GO" id="GO:0046677">
    <property type="term" value="P:response to antibiotic"/>
    <property type="evidence" value="ECO:0007669"/>
    <property type="project" value="UniProtKB-KW"/>
</dbReference>
<dbReference type="PANTHER" id="PTHR32282">
    <property type="entry name" value="BINDING PROTEIN TRANSPEPTIDASE, PUTATIVE-RELATED"/>
    <property type="match status" value="1"/>
</dbReference>
<dbReference type="GO" id="GO:0008955">
    <property type="term" value="F:peptidoglycan glycosyltransferase activity"/>
    <property type="evidence" value="ECO:0007669"/>
    <property type="project" value="UniProtKB-EC"/>
</dbReference>
<keyword evidence="18" id="KW-0511">Multifunctional enzyme</keyword>
<comment type="pathway">
    <text evidence="3">Cell wall biogenesis; peptidoglycan biosynthesis.</text>
</comment>
<evidence type="ECO:0000256" key="7">
    <source>
        <dbReference type="ARBA" id="ARBA00018637"/>
    </source>
</evidence>
<dbReference type="InterPro" id="IPR028166">
    <property type="entry name" value="UB2H"/>
</dbReference>
<dbReference type="FunFam" id="1.10.3810.10:FF:000002">
    <property type="entry name" value="Penicillin-binding protein 1B"/>
    <property type="match status" value="1"/>
</dbReference>
<evidence type="ECO:0000256" key="16">
    <source>
        <dbReference type="ARBA" id="ARBA00023136"/>
    </source>
</evidence>
<evidence type="ECO:0000256" key="9">
    <source>
        <dbReference type="ARBA" id="ARBA00022645"/>
    </source>
</evidence>
<sequence>MSESNSTPETQPTAETNKTGKPSRKKRLRNFLLKVAFVVVCYIIFYGIYLDGQIRSKMDGQIWQLPAEVYSRIESIRLSDDLSLEQVKQRLLENDYRQTTMVAAPGDFKIEDNTIVLLRGAFPFPVQPEAQRVFRLRFKDNKLAVIEDLVNVKAIDAFPLAPKLIAMLQSEKEERLTLSLQNYPRLLIDTLLLTEDRRFYEHEGISPLGIARAMVANFQAGHRVQGGSTLTQQLVKNLFLSNERTFTRKINEALMALILDWRYDKNRILETYLNEIYLGQNGNTQIHGFELASHFYFGRSIREINLDQIALLVGMVKGPSLYNPWRNPENALERRNVVLRLLLEHKVIGQELYDMLSKRPLGVQSVGKLTVNIQPLFKPYRQNFASS</sequence>
<reference evidence="29" key="1">
    <citation type="submission" date="2019-03" db="EMBL/GenBank/DDBJ databases">
        <authorList>
            <consortium name="Pathogen Informatics"/>
        </authorList>
    </citation>
    <scope>NUCLEOTIDE SEQUENCE</scope>
    <source>
        <strain evidence="29">Unknown</strain>
    </source>
</reference>
<comment type="pathway">
    <text evidence="24">Glycan biosynthesis.</text>
</comment>
<evidence type="ECO:0000256" key="2">
    <source>
        <dbReference type="ARBA" id="ARBA00004236"/>
    </source>
</evidence>
<keyword evidence="10" id="KW-0645">Protease</keyword>
<keyword evidence="17" id="KW-0046">Antibiotic resistance</keyword>
<dbReference type="GO" id="GO:0008360">
    <property type="term" value="P:regulation of cell shape"/>
    <property type="evidence" value="ECO:0007669"/>
    <property type="project" value="UniProtKB-KW"/>
</dbReference>
<evidence type="ECO:0000256" key="26">
    <source>
        <dbReference type="SAM" id="Phobius"/>
    </source>
</evidence>
<dbReference type="Gene3D" id="1.20.5.100">
    <property type="entry name" value="Cytochrome c1, transmembrane anchor, C-terminal"/>
    <property type="match status" value="1"/>
</dbReference>
<evidence type="ECO:0000256" key="14">
    <source>
        <dbReference type="ARBA" id="ARBA00022960"/>
    </source>
</evidence>
<protein>
    <recommendedName>
        <fullName evidence="7">Penicillin-binding protein 1B</fullName>
        <ecNumber evidence="22">2.4.99.28</ecNumber>
        <ecNumber evidence="6">3.4.16.4</ecNumber>
    </recommendedName>
    <alternativeName>
        <fullName evidence="20">Murein polymerase</fullName>
    </alternativeName>
</protein>
<feature type="region of interest" description="Disordered" evidence="25">
    <location>
        <begin position="1"/>
        <end position="22"/>
    </location>
</feature>
<evidence type="ECO:0000256" key="25">
    <source>
        <dbReference type="SAM" id="MobiDB-lite"/>
    </source>
</evidence>
<keyword evidence="9" id="KW-0121">Carboxypeptidase</keyword>
<evidence type="ECO:0000256" key="15">
    <source>
        <dbReference type="ARBA" id="ARBA00022984"/>
    </source>
</evidence>
<keyword evidence="26" id="KW-1133">Transmembrane helix</keyword>
<gene>
    <name evidence="29" type="primary">mrcB_1</name>
    <name evidence="29" type="ORF">NCTC4101_00914</name>
</gene>
<dbReference type="AlphaFoldDB" id="A0A486XAW6"/>
<evidence type="ECO:0000256" key="21">
    <source>
        <dbReference type="ARBA" id="ARBA00034000"/>
    </source>
</evidence>
<keyword evidence="19" id="KW-0961">Cell wall biogenesis/degradation</keyword>
<dbReference type="GO" id="GO:0030288">
    <property type="term" value="C:outer membrane-bounded periplasmic space"/>
    <property type="evidence" value="ECO:0007669"/>
    <property type="project" value="TreeGrafter"/>
</dbReference>
<dbReference type="Gene3D" id="1.10.3810.10">
    <property type="entry name" value="Biosynthetic peptidoglycan transglycosylase-like"/>
    <property type="match status" value="1"/>
</dbReference>
<evidence type="ECO:0000256" key="12">
    <source>
        <dbReference type="ARBA" id="ARBA00022679"/>
    </source>
</evidence>
<comment type="subcellular location">
    <subcellularLocation>
        <location evidence="2">Cell membrane</location>
    </subcellularLocation>
</comment>
<dbReference type="EC" id="3.4.16.4" evidence="6"/>
<evidence type="ECO:0000256" key="11">
    <source>
        <dbReference type="ARBA" id="ARBA00022676"/>
    </source>
</evidence>
<comment type="function">
    <text evidence="1">Cell wall formation. Synthesis of cross-linked peptidoglycan from the lipid intermediates. The enzyme has a penicillin-insensitive transglycosylase N-terminal domain (formation of linear glycan strands) and a penicillin-sensitive transpeptidase C-terminal domain (cross-linking of the peptide subunits).</text>
</comment>
<dbReference type="EC" id="2.4.99.28" evidence="22"/>
<evidence type="ECO:0000256" key="10">
    <source>
        <dbReference type="ARBA" id="ARBA00022670"/>
    </source>
</evidence>
<evidence type="ECO:0000256" key="3">
    <source>
        <dbReference type="ARBA" id="ARBA00004752"/>
    </source>
</evidence>